<dbReference type="EMBL" id="NVOI01000261">
    <property type="protein sequence ID" value="PGG76458.1"/>
    <property type="molecule type" value="Genomic_DNA"/>
</dbReference>
<sequence>MKKMMRHALLGVTMLTGIAMIGVDSASADTLKDSNGNPIVAGQQYYMQPYEFPGRGLAYAWSTASNWAKLGSSPGEAVTFEQTEGWVRIKTDKWDWKHELLQPVLTSLYLAGNSDGVELRFDNPNHNTQWWTPTEPSSDMNSDFAARNYYAFKNYNNNQFMSYRNAGDWLYVDQSTMNSKTMWRLIKK</sequence>
<dbReference type="RefSeq" id="WP_098072240.1">
    <property type="nucleotide sequence ID" value="NZ_JBALMW010000126.1"/>
</dbReference>
<evidence type="ECO:0000313" key="2">
    <source>
        <dbReference type="Proteomes" id="UP000225320"/>
    </source>
</evidence>
<reference evidence="1 2" key="1">
    <citation type="submission" date="2017-09" db="EMBL/GenBank/DDBJ databases">
        <title>Large-scale bioinformatics analysis of Bacillus genomes uncovers conserved roles of natural products in bacterial physiology.</title>
        <authorList>
            <consortium name="Agbiome Team Llc"/>
            <person name="Bleich R.M."/>
            <person name="Grubbs K.J."/>
            <person name="Santa Maria K.C."/>
            <person name="Allen S.E."/>
            <person name="Farag S."/>
            <person name="Shank E.A."/>
            <person name="Bowers A."/>
        </authorList>
    </citation>
    <scope>NUCLEOTIDE SEQUENCE [LARGE SCALE GENOMIC DNA]</scope>
    <source>
        <strain evidence="1 2">AFS094862</strain>
    </source>
</reference>
<proteinExistence type="predicted"/>
<dbReference type="InterPro" id="IPR011065">
    <property type="entry name" value="Kunitz_inhibitor_STI-like_sf"/>
</dbReference>
<accession>A0A2B5CPA0</accession>
<dbReference type="GO" id="GO:0004866">
    <property type="term" value="F:endopeptidase inhibitor activity"/>
    <property type="evidence" value="ECO:0007669"/>
    <property type="project" value="InterPro"/>
</dbReference>
<dbReference type="AlphaFoldDB" id="A0A2B5CPA0"/>
<evidence type="ECO:0000313" key="1">
    <source>
        <dbReference type="EMBL" id="PGG76458.1"/>
    </source>
</evidence>
<dbReference type="Proteomes" id="UP000225320">
    <property type="component" value="Unassembled WGS sequence"/>
</dbReference>
<comment type="caution">
    <text evidence="1">The sequence shown here is derived from an EMBL/GenBank/DDBJ whole genome shotgun (WGS) entry which is preliminary data.</text>
</comment>
<protein>
    <submittedName>
        <fullName evidence="1">Uncharacterized protein</fullName>
    </submittedName>
</protein>
<dbReference type="InterPro" id="IPR002160">
    <property type="entry name" value="Prot_inh_Kunz-lg"/>
</dbReference>
<gene>
    <name evidence="1" type="ORF">CON73_32790</name>
</gene>
<name>A0A2B5CPA0_9BACI</name>
<dbReference type="PROSITE" id="PS00283">
    <property type="entry name" value="SOYBEAN_KUNITZ"/>
    <property type="match status" value="1"/>
</dbReference>
<organism evidence="1 2">
    <name type="scientific">Bacillus toyonensis</name>
    <dbReference type="NCBI Taxonomy" id="155322"/>
    <lineage>
        <taxon>Bacteria</taxon>
        <taxon>Bacillati</taxon>
        <taxon>Bacillota</taxon>
        <taxon>Bacilli</taxon>
        <taxon>Bacillales</taxon>
        <taxon>Bacillaceae</taxon>
        <taxon>Bacillus</taxon>
        <taxon>Bacillus cereus group</taxon>
    </lineage>
</organism>
<dbReference type="SUPFAM" id="SSF50386">
    <property type="entry name" value="STI-like"/>
    <property type="match status" value="1"/>
</dbReference>